<protein>
    <submittedName>
        <fullName evidence="1">Uncharacterized protein</fullName>
    </submittedName>
</protein>
<evidence type="ECO:0000313" key="1">
    <source>
        <dbReference type="EMBL" id="TQN46229.1"/>
    </source>
</evidence>
<dbReference type="AlphaFoldDB" id="A0A543PQ63"/>
<organism evidence="1 2">
    <name type="scientific">Humibacillus xanthopallidus</name>
    <dbReference type="NCBI Taxonomy" id="412689"/>
    <lineage>
        <taxon>Bacteria</taxon>
        <taxon>Bacillati</taxon>
        <taxon>Actinomycetota</taxon>
        <taxon>Actinomycetes</taxon>
        <taxon>Micrococcales</taxon>
        <taxon>Intrasporangiaceae</taxon>
        <taxon>Humibacillus</taxon>
    </lineage>
</organism>
<dbReference type="Proteomes" id="UP000320085">
    <property type="component" value="Unassembled WGS sequence"/>
</dbReference>
<reference evidence="1 2" key="1">
    <citation type="submission" date="2019-06" db="EMBL/GenBank/DDBJ databases">
        <title>Sequencing the genomes of 1000 actinobacteria strains.</title>
        <authorList>
            <person name="Klenk H.-P."/>
        </authorList>
    </citation>
    <scope>NUCLEOTIDE SEQUENCE [LARGE SCALE GENOMIC DNA]</scope>
    <source>
        <strain evidence="1 2">DSM 21776</strain>
    </source>
</reference>
<accession>A0A543PQ63</accession>
<dbReference type="EMBL" id="VFQF01000002">
    <property type="protein sequence ID" value="TQN46229.1"/>
    <property type="molecule type" value="Genomic_DNA"/>
</dbReference>
<name>A0A543PQ63_9MICO</name>
<comment type="caution">
    <text evidence="1">The sequence shown here is derived from an EMBL/GenBank/DDBJ whole genome shotgun (WGS) entry which is preliminary data.</text>
</comment>
<gene>
    <name evidence="1" type="ORF">FHX52_2935</name>
</gene>
<dbReference type="RefSeq" id="WP_185747297.1">
    <property type="nucleotide sequence ID" value="NZ_BAAAQC010000004.1"/>
</dbReference>
<proteinExistence type="predicted"/>
<sequence length="48" mass="5304">MTIDILALDLLPETQPTALADLDGQGLLPCSQTCWFWTCLYTCKVTEA</sequence>
<evidence type="ECO:0000313" key="2">
    <source>
        <dbReference type="Proteomes" id="UP000320085"/>
    </source>
</evidence>